<dbReference type="FunFam" id="3.30.70.920:FF:000005">
    <property type="entry name" value="Lrp/AsnC family transcriptional regulator"/>
    <property type="match status" value="1"/>
</dbReference>
<reference evidence="7 8" key="1">
    <citation type="submission" date="2019-02" db="EMBL/GenBank/DDBJ databases">
        <title>The draft genome of Enterobacter spp. strains.</title>
        <authorList>
            <person name="Wang C."/>
            <person name="Feng Y."/>
            <person name="Zong Z."/>
        </authorList>
    </citation>
    <scope>NUCLEOTIDE SEQUENCE [LARGE SCALE GENOMIC DNA]</scope>
    <source>
        <strain evidence="7 8">WCHEQ120003</strain>
    </source>
</reference>
<dbReference type="GO" id="GO:0005829">
    <property type="term" value="C:cytosol"/>
    <property type="evidence" value="ECO:0007669"/>
    <property type="project" value="TreeGrafter"/>
</dbReference>
<evidence type="ECO:0000256" key="5">
    <source>
        <dbReference type="ARBA" id="ARBA00068816"/>
    </source>
</evidence>
<evidence type="ECO:0000256" key="4">
    <source>
        <dbReference type="ARBA" id="ARBA00023163"/>
    </source>
</evidence>
<keyword evidence="2" id="KW-0238">DNA-binding</keyword>
<dbReference type="GO" id="GO:0043565">
    <property type="term" value="F:sequence-specific DNA binding"/>
    <property type="evidence" value="ECO:0007669"/>
    <property type="project" value="InterPro"/>
</dbReference>
<dbReference type="Proteomes" id="UP000291623">
    <property type="component" value="Unassembled WGS sequence"/>
</dbReference>
<dbReference type="InterPro" id="IPR000485">
    <property type="entry name" value="AsnC-type_HTH_dom"/>
</dbReference>
<feature type="domain" description="HTH asnC-type" evidence="6">
    <location>
        <begin position="50"/>
        <end position="111"/>
    </location>
</feature>
<protein>
    <recommendedName>
        <fullName evidence="5">DNA-binding transcriptional activator DecR</fullName>
    </recommendedName>
</protein>
<dbReference type="CDD" id="cd00090">
    <property type="entry name" value="HTH_ARSR"/>
    <property type="match status" value="1"/>
</dbReference>
<dbReference type="InterPro" id="IPR036388">
    <property type="entry name" value="WH-like_DNA-bd_sf"/>
</dbReference>
<evidence type="ECO:0000256" key="2">
    <source>
        <dbReference type="ARBA" id="ARBA00023125"/>
    </source>
</evidence>
<keyword evidence="1" id="KW-0805">Transcription regulation</keyword>
<proteinExistence type="predicted"/>
<dbReference type="FunFam" id="1.10.10.10:FF:000114">
    <property type="entry name" value="Lrp/AsnC family transcriptional regulator"/>
    <property type="match status" value="1"/>
</dbReference>
<organism evidence="7 8">
    <name type="scientific">Enterobacter quasihormaechei</name>
    <dbReference type="NCBI Taxonomy" id="2529382"/>
    <lineage>
        <taxon>Bacteria</taxon>
        <taxon>Pseudomonadati</taxon>
        <taxon>Pseudomonadota</taxon>
        <taxon>Gammaproteobacteria</taxon>
        <taxon>Enterobacterales</taxon>
        <taxon>Enterobacteriaceae</taxon>
        <taxon>Enterobacter</taxon>
    </lineage>
</organism>
<accession>A0AAE8QZL3</accession>
<evidence type="ECO:0000313" key="7">
    <source>
        <dbReference type="EMBL" id="TCB89572.1"/>
    </source>
</evidence>
<dbReference type="GO" id="GO:0006355">
    <property type="term" value="P:regulation of DNA-templated transcription"/>
    <property type="evidence" value="ECO:0007669"/>
    <property type="project" value="UniProtKB-ARBA"/>
</dbReference>
<dbReference type="Pfam" id="PF13412">
    <property type="entry name" value="HTH_24"/>
    <property type="match status" value="1"/>
</dbReference>
<dbReference type="Gene3D" id="3.30.70.920">
    <property type="match status" value="1"/>
</dbReference>
<dbReference type="SUPFAM" id="SSF54909">
    <property type="entry name" value="Dimeric alpha+beta barrel"/>
    <property type="match status" value="1"/>
</dbReference>
<keyword evidence="3" id="KW-0010">Activator</keyword>
<dbReference type="PROSITE" id="PS00519">
    <property type="entry name" value="HTH_ASNC_1"/>
    <property type="match status" value="1"/>
</dbReference>
<evidence type="ECO:0000313" key="8">
    <source>
        <dbReference type="Proteomes" id="UP000291623"/>
    </source>
</evidence>
<dbReference type="PROSITE" id="PS50956">
    <property type="entry name" value="HTH_ASNC_2"/>
    <property type="match status" value="1"/>
</dbReference>
<evidence type="ECO:0000259" key="6">
    <source>
        <dbReference type="PROSITE" id="PS50956"/>
    </source>
</evidence>
<dbReference type="Pfam" id="PF01037">
    <property type="entry name" value="AsnC_trans_reg"/>
    <property type="match status" value="1"/>
</dbReference>
<dbReference type="InterPro" id="IPR019885">
    <property type="entry name" value="Tscrpt_reg_HTH_AsnC-type_CS"/>
</dbReference>
<dbReference type="InterPro" id="IPR036390">
    <property type="entry name" value="WH_DNA-bd_sf"/>
</dbReference>
<dbReference type="InterPro" id="IPR011991">
    <property type="entry name" value="ArsR-like_HTH"/>
</dbReference>
<dbReference type="Gene3D" id="1.10.10.10">
    <property type="entry name" value="Winged helix-like DNA-binding domain superfamily/Winged helix DNA-binding domain"/>
    <property type="match status" value="1"/>
</dbReference>
<keyword evidence="4" id="KW-0804">Transcription</keyword>
<dbReference type="SMART" id="SM00344">
    <property type="entry name" value="HTH_ASNC"/>
    <property type="match status" value="1"/>
</dbReference>
<dbReference type="InterPro" id="IPR011008">
    <property type="entry name" value="Dimeric_a/b-barrel"/>
</dbReference>
<dbReference type="EMBL" id="SJON01000001">
    <property type="protein sequence ID" value="TCB89572.1"/>
    <property type="molecule type" value="Genomic_DNA"/>
</dbReference>
<dbReference type="AlphaFoldDB" id="A0AAE8QZL3"/>
<dbReference type="PRINTS" id="PR00033">
    <property type="entry name" value="HTHASNC"/>
</dbReference>
<evidence type="ECO:0000256" key="1">
    <source>
        <dbReference type="ARBA" id="ARBA00023015"/>
    </source>
</evidence>
<evidence type="ECO:0000256" key="3">
    <source>
        <dbReference type="ARBA" id="ARBA00023159"/>
    </source>
</evidence>
<name>A0AAE8QZL3_9ENTR</name>
<dbReference type="InterPro" id="IPR019887">
    <property type="entry name" value="Tscrpt_reg_AsnC/Lrp_C"/>
</dbReference>
<dbReference type="PANTHER" id="PTHR30154:SF17">
    <property type="entry name" value="DNA-BINDING TRANSCRIPTIONAL ACTIVATOR DECR"/>
    <property type="match status" value="1"/>
</dbReference>
<sequence length="200" mass="22920">MACLTQVLFIVVIRLSFCAQHSEKHRKNCCYLAFKIECMENNFLCEVGMLDKIDRKLLSLLQSDCTLSLQALADAVNLTTTPCWKRLKKLEDDGILLGRVALLDPEKLGLGLTAFVLIKTQHHSSEWYSRFVTQVSDMPEVLGFWRMAGEYDYLMRVQVADMKRYDDFYKRLVNSVPGLSDVTSSFAMEQIKYTTALPIE</sequence>
<dbReference type="SUPFAM" id="SSF46785">
    <property type="entry name" value="Winged helix' DNA-binding domain"/>
    <property type="match status" value="1"/>
</dbReference>
<dbReference type="GO" id="GO:0043200">
    <property type="term" value="P:response to amino acid"/>
    <property type="evidence" value="ECO:0007669"/>
    <property type="project" value="TreeGrafter"/>
</dbReference>
<comment type="caution">
    <text evidence="7">The sequence shown here is derived from an EMBL/GenBank/DDBJ whole genome shotgun (WGS) entry which is preliminary data.</text>
</comment>
<dbReference type="PANTHER" id="PTHR30154">
    <property type="entry name" value="LEUCINE-RESPONSIVE REGULATORY PROTEIN"/>
    <property type="match status" value="1"/>
</dbReference>
<gene>
    <name evidence="7" type="ORF">E0L16_00660</name>
</gene>
<dbReference type="InterPro" id="IPR019888">
    <property type="entry name" value="Tscrpt_reg_AsnC-like"/>
</dbReference>